<reference evidence="9" key="1">
    <citation type="submission" date="2014-12" db="EMBL/GenBank/DDBJ databases">
        <title>Genome sequence of Clostridium beijerinckii strain 59B.</title>
        <authorList>
            <person name="Little G.T."/>
            <person name="Minton N.P."/>
        </authorList>
    </citation>
    <scope>NUCLEOTIDE SEQUENCE [LARGE SCALE GENOMIC DNA]</scope>
    <source>
        <strain evidence="9">59B</strain>
    </source>
</reference>
<evidence type="ECO:0000256" key="6">
    <source>
        <dbReference type="SAM" id="Phobius"/>
    </source>
</evidence>
<organism evidence="8 9">
    <name type="scientific">Clostridium beijerinckii</name>
    <name type="common">Clostridium MP</name>
    <dbReference type="NCBI Taxonomy" id="1520"/>
    <lineage>
        <taxon>Bacteria</taxon>
        <taxon>Bacillati</taxon>
        <taxon>Bacillota</taxon>
        <taxon>Clostridia</taxon>
        <taxon>Eubacteriales</taxon>
        <taxon>Clostridiaceae</taxon>
        <taxon>Clostridium</taxon>
    </lineage>
</organism>
<evidence type="ECO:0000256" key="3">
    <source>
        <dbReference type="ARBA" id="ARBA00022692"/>
    </source>
</evidence>
<dbReference type="Gene3D" id="1.20.1250.20">
    <property type="entry name" value="MFS general substrate transporter like domains"/>
    <property type="match status" value="2"/>
</dbReference>
<feature type="domain" description="Major facilitator superfamily (MFS) profile" evidence="7">
    <location>
        <begin position="23"/>
        <end position="436"/>
    </location>
</feature>
<accession>A0A0B5QX67</accession>
<evidence type="ECO:0000313" key="9">
    <source>
        <dbReference type="Proteomes" id="UP000031866"/>
    </source>
</evidence>
<evidence type="ECO:0000256" key="2">
    <source>
        <dbReference type="ARBA" id="ARBA00022448"/>
    </source>
</evidence>
<dbReference type="InterPro" id="IPR020846">
    <property type="entry name" value="MFS_dom"/>
</dbReference>
<dbReference type="SUPFAM" id="SSF103473">
    <property type="entry name" value="MFS general substrate transporter"/>
    <property type="match status" value="1"/>
</dbReference>
<keyword evidence="4 6" id="KW-1133">Transmembrane helix</keyword>
<dbReference type="InterPro" id="IPR011701">
    <property type="entry name" value="MFS"/>
</dbReference>
<feature type="transmembrane region" description="Helical" evidence="6">
    <location>
        <begin position="413"/>
        <end position="433"/>
    </location>
</feature>
<dbReference type="KEGG" id="cbei:LF65_05056"/>
<keyword evidence="2" id="KW-0813">Transport</keyword>
<gene>
    <name evidence="8" type="ORF">LF65_05056</name>
</gene>
<dbReference type="Proteomes" id="UP000031866">
    <property type="component" value="Chromosome"/>
</dbReference>
<dbReference type="RefSeq" id="WP_041900025.1">
    <property type="nucleotide sequence ID" value="NZ_CP010086.2"/>
</dbReference>
<dbReference type="GO" id="GO:0022857">
    <property type="term" value="F:transmembrane transporter activity"/>
    <property type="evidence" value="ECO:0007669"/>
    <property type="project" value="InterPro"/>
</dbReference>
<dbReference type="EMBL" id="CP010086">
    <property type="protein sequence ID" value="AJH01584.1"/>
    <property type="molecule type" value="Genomic_DNA"/>
</dbReference>
<evidence type="ECO:0000256" key="1">
    <source>
        <dbReference type="ARBA" id="ARBA00004651"/>
    </source>
</evidence>
<name>A0A0B5QX67_CLOBE</name>
<dbReference type="PANTHER" id="PTHR11662:SF333">
    <property type="entry name" value="D-GALACTONATE TRANSPORTER"/>
    <property type="match status" value="1"/>
</dbReference>
<feature type="transmembrane region" description="Helical" evidence="6">
    <location>
        <begin position="19"/>
        <end position="36"/>
    </location>
</feature>
<feature type="transmembrane region" description="Helical" evidence="6">
    <location>
        <begin position="349"/>
        <end position="373"/>
    </location>
</feature>
<feature type="transmembrane region" description="Helical" evidence="6">
    <location>
        <begin position="385"/>
        <end position="407"/>
    </location>
</feature>
<feature type="transmembrane region" description="Helical" evidence="6">
    <location>
        <begin position="292"/>
        <end position="313"/>
    </location>
</feature>
<dbReference type="PIRSF" id="PIRSF002808">
    <property type="entry name" value="Hexose_phosphate_transp"/>
    <property type="match status" value="1"/>
</dbReference>
<evidence type="ECO:0000313" key="8">
    <source>
        <dbReference type="EMBL" id="AJH01584.1"/>
    </source>
</evidence>
<dbReference type="OrthoDB" id="6360at2"/>
<keyword evidence="5 6" id="KW-0472">Membrane</keyword>
<evidence type="ECO:0000259" key="7">
    <source>
        <dbReference type="PROSITE" id="PS50850"/>
    </source>
</evidence>
<dbReference type="GO" id="GO:0005886">
    <property type="term" value="C:plasma membrane"/>
    <property type="evidence" value="ECO:0007669"/>
    <property type="project" value="UniProtKB-SubCell"/>
</dbReference>
<dbReference type="STRING" id="1520.LF65_05056"/>
<comment type="subcellular location">
    <subcellularLocation>
        <location evidence="1">Cell membrane</location>
        <topology evidence="1">Multi-pass membrane protein</topology>
    </subcellularLocation>
</comment>
<feature type="transmembrane region" description="Helical" evidence="6">
    <location>
        <begin position="325"/>
        <end position="343"/>
    </location>
</feature>
<dbReference type="InterPro" id="IPR050382">
    <property type="entry name" value="MFS_Na/Anion_cotransporter"/>
</dbReference>
<dbReference type="PANTHER" id="PTHR11662">
    <property type="entry name" value="SOLUTE CARRIER FAMILY 17"/>
    <property type="match status" value="1"/>
</dbReference>
<dbReference type="PROSITE" id="PS50850">
    <property type="entry name" value="MFS"/>
    <property type="match status" value="1"/>
</dbReference>
<protein>
    <submittedName>
        <fullName evidence="8">Glucarate transporter</fullName>
    </submittedName>
</protein>
<feature type="transmembrane region" description="Helical" evidence="6">
    <location>
        <begin position="88"/>
        <end position="110"/>
    </location>
</feature>
<feature type="transmembrane region" description="Helical" evidence="6">
    <location>
        <begin position="252"/>
        <end position="272"/>
    </location>
</feature>
<evidence type="ECO:0000256" key="5">
    <source>
        <dbReference type="ARBA" id="ARBA00023136"/>
    </source>
</evidence>
<feature type="transmembrane region" description="Helical" evidence="6">
    <location>
        <begin position="175"/>
        <end position="196"/>
    </location>
</feature>
<dbReference type="InterPro" id="IPR036259">
    <property type="entry name" value="MFS_trans_sf"/>
</dbReference>
<dbReference type="AlphaFoldDB" id="A0A0B5QX67"/>
<dbReference type="CDD" id="cd17319">
    <property type="entry name" value="MFS_ExuT_GudP_like"/>
    <property type="match status" value="1"/>
</dbReference>
<dbReference type="Pfam" id="PF07690">
    <property type="entry name" value="MFS_1"/>
    <property type="match status" value="1"/>
</dbReference>
<feature type="transmembrane region" description="Helical" evidence="6">
    <location>
        <begin position="57"/>
        <end position="76"/>
    </location>
</feature>
<proteinExistence type="predicted"/>
<keyword evidence="3 6" id="KW-0812">Transmembrane</keyword>
<sequence>MNINNNYKTNLTEEKPTRVRYLVLALIFINIVINYMDRSNISVAASHMSKDLKLSTVQMGLIFSAFGWVYAALQIPSGYLVDKFKPRAVYACSLFIWSLATLLQSIVGGFGSLLGLRLSIGCFEAPVMPASNKVASSWFPTNERASAIAIYSSAQFVGLAFVSPLLFILEDKFGWKFLFILTGLVGIAWSIVWYALYRDPSKSKRINNAELNYIKEGGAIVEDEDINNSTAKEKAQFKFSDLKMMFSNRKLIGIYIGQFTISSTFWFFLTWFPTYLVEYRHLSFIKSGFVSSVPYLAAFCGVLVSGFVSDKLIKKGVSMGVARKTPIIIGLLLTTTIIGANFVDSTPLIVMFMAIAFFGNGLATITWIFVSLLAPKNLVGLAGGVFNCTGALSSIVIPIVIGIIVSGGNFTPAIALIGILALIGALSYIFIVGKIEENN</sequence>
<evidence type="ECO:0000256" key="4">
    <source>
        <dbReference type="ARBA" id="ARBA00022989"/>
    </source>
</evidence>
<dbReference type="InterPro" id="IPR000849">
    <property type="entry name" value="Sugar_P_transporter"/>
</dbReference>